<comment type="caution">
    <text evidence="1">The sequence shown here is derived from an EMBL/GenBank/DDBJ whole genome shotgun (WGS) entry which is preliminary data.</text>
</comment>
<dbReference type="Proteomes" id="UP000605361">
    <property type="component" value="Unassembled WGS sequence"/>
</dbReference>
<protein>
    <submittedName>
        <fullName evidence="1">Uncharacterized protein</fullName>
    </submittedName>
</protein>
<accession>A0A931A6Z5</accession>
<evidence type="ECO:0000313" key="1">
    <source>
        <dbReference type="EMBL" id="MBF8187411.1"/>
    </source>
</evidence>
<dbReference type="InterPro" id="IPR011032">
    <property type="entry name" value="GroES-like_sf"/>
</dbReference>
<name>A0A931A6Z5_9ACTN</name>
<dbReference type="SUPFAM" id="SSF50129">
    <property type="entry name" value="GroES-like"/>
    <property type="match status" value="1"/>
</dbReference>
<proteinExistence type="predicted"/>
<dbReference type="EMBL" id="JADOGI010000044">
    <property type="protein sequence ID" value="MBF8187411.1"/>
    <property type="molecule type" value="Genomic_DNA"/>
</dbReference>
<dbReference type="RefSeq" id="WP_195896372.1">
    <property type="nucleotide sequence ID" value="NZ_JADOGI010000044.1"/>
</dbReference>
<sequence>MRAVWLEKIGGPWSVIKVADPVPRPVGVVVDVVAVRVPAYTRQVLNGELGYDLPALLVPGPSPFPWSAREECPLP</sequence>
<organism evidence="1 2">
    <name type="scientific">Nonomuraea cypriaca</name>
    <dbReference type="NCBI Taxonomy" id="1187855"/>
    <lineage>
        <taxon>Bacteria</taxon>
        <taxon>Bacillati</taxon>
        <taxon>Actinomycetota</taxon>
        <taxon>Actinomycetes</taxon>
        <taxon>Streptosporangiales</taxon>
        <taxon>Streptosporangiaceae</taxon>
        <taxon>Nonomuraea</taxon>
    </lineage>
</organism>
<reference evidence="1" key="1">
    <citation type="submission" date="2020-11" db="EMBL/GenBank/DDBJ databases">
        <title>Whole-genome analyses of Nonomuraea sp. K274.</title>
        <authorList>
            <person name="Veyisoglu A."/>
        </authorList>
    </citation>
    <scope>NUCLEOTIDE SEQUENCE</scope>
    <source>
        <strain evidence="1">K274</strain>
    </source>
</reference>
<gene>
    <name evidence="1" type="ORF">ITP53_17045</name>
</gene>
<evidence type="ECO:0000313" key="2">
    <source>
        <dbReference type="Proteomes" id="UP000605361"/>
    </source>
</evidence>
<keyword evidence="2" id="KW-1185">Reference proteome</keyword>
<dbReference type="AlphaFoldDB" id="A0A931A6Z5"/>